<dbReference type="AlphaFoldDB" id="A0AAD6Y5I1"/>
<keyword evidence="2" id="KW-0732">Signal</keyword>
<dbReference type="EMBL" id="JARJCW010000063">
    <property type="protein sequence ID" value="KAJ7200333.1"/>
    <property type="molecule type" value="Genomic_DNA"/>
</dbReference>
<proteinExistence type="predicted"/>
<feature type="signal peptide" evidence="2">
    <location>
        <begin position="1"/>
        <end position="15"/>
    </location>
</feature>
<feature type="chain" id="PRO_5042289144" evidence="2">
    <location>
        <begin position="16"/>
        <end position="261"/>
    </location>
</feature>
<evidence type="ECO:0000256" key="1">
    <source>
        <dbReference type="SAM" id="Phobius"/>
    </source>
</evidence>
<name>A0AAD6Y5I1_9AGAR</name>
<feature type="transmembrane region" description="Helical" evidence="1">
    <location>
        <begin position="101"/>
        <end position="122"/>
    </location>
</feature>
<keyword evidence="1" id="KW-1133">Transmembrane helix</keyword>
<sequence>MVWGAMLFRNTGTLAFPPWVFAMISATPTPTTFDLAAASAFASSISEFQSREFEYHTETTTFAKSDILVILLYYIEHQKHWEHPDNHFEGIDAQVGIHPGALIGIIIGVCLMACLAVFLLCLKRRRRREPQEAYTNDSTTPYPILFADIATAIPLASNSEARSVTKIRQQYLRNELRATQEKIIHIQTQSLASSTQGTRVGRLLQAFSARGASDTRSGSRDPEIVIREMAARIRELEAELELPWMRGLSDEPPPRYSEEEP</sequence>
<keyword evidence="4" id="KW-1185">Reference proteome</keyword>
<accession>A0AAD6Y5I1</accession>
<evidence type="ECO:0000313" key="3">
    <source>
        <dbReference type="EMBL" id="KAJ7200333.1"/>
    </source>
</evidence>
<protein>
    <submittedName>
        <fullName evidence="3">Uncharacterized protein</fullName>
    </submittedName>
</protein>
<keyword evidence="1" id="KW-0812">Transmembrane</keyword>
<gene>
    <name evidence="3" type="ORF">GGX14DRAFT_572095</name>
</gene>
<dbReference type="Proteomes" id="UP001219525">
    <property type="component" value="Unassembled WGS sequence"/>
</dbReference>
<evidence type="ECO:0000313" key="4">
    <source>
        <dbReference type="Proteomes" id="UP001219525"/>
    </source>
</evidence>
<comment type="caution">
    <text evidence="3">The sequence shown here is derived from an EMBL/GenBank/DDBJ whole genome shotgun (WGS) entry which is preliminary data.</text>
</comment>
<evidence type="ECO:0000256" key="2">
    <source>
        <dbReference type="SAM" id="SignalP"/>
    </source>
</evidence>
<keyword evidence="1" id="KW-0472">Membrane</keyword>
<reference evidence="3" key="1">
    <citation type="submission" date="2023-03" db="EMBL/GenBank/DDBJ databases">
        <title>Massive genome expansion in bonnet fungi (Mycena s.s.) driven by repeated elements and novel gene families across ecological guilds.</title>
        <authorList>
            <consortium name="Lawrence Berkeley National Laboratory"/>
            <person name="Harder C.B."/>
            <person name="Miyauchi S."/>
            <person name="Viragh M."/>
            <person name="Kuo A."/>
            <person name="Thoen E."/>
            <person name="Andreopoulos B."/>
            <person name="Lu D."/>
            <person name="Skrede I."/>
            <person name="Drula E."/>
            <person name="Henrissat B."/>
            <person name="Morin E."/>
            <person name="Kohler A."/>
            <person name="Barry K."/>
            <person name="LaButti K."/>
            <person name="Morin E."/>
            <person name="Salamov A."/>
            <person name="Lipzen A."/>
            <person name="Mereny Z."/>
            <person name="Hegedus B."/>
            <person name="Baldrian P."/>
            <person name="Stursova M."/>
            <person name="Weitz H."/>
            <person name="Taylor A."/>
            <person name="Grigoriev I.V."/>
            <person name="Nagy L.G."/>
            <person name="Martin F."/>
            <person name="Kauserud H."/>
        </authorList>
    </citation>
    <scope>NUCLEOTIDE SEQUENCE</scope>
    <source>
        <strain evidence="3">9144</strain>
    </source>
</reference>
<organism evidence="3 4">
    <name type="scientific">Mycena pura</name>
    <dbReference type="NCBI Taxonomy" id="153505"/>
    <lineage>
        <taxon>Eukaryota</taxon>
        <taxon>Fungi</taxon>
        <taxon>Dikarya</taxon>
        <taxon>Basidiomycota</taxon>
        <taxon>Agaricomycotina</taxon>
        <taxon>Agaricomycetes</taxon>
        <taxon>Agaricomycetidae</taxon>
        <taxon>Agaricales</taxon>
        <taxon>Marasmiineae</taxon>
        <taxon>Mycenaceae</taxon>
        <taxon>Mycena</taxon>
    </lineage>
</organism>